<name>A0AA48L3N9_9TREE</name>
<evidence type="ECO:0000256" key="7">
    <source>
        <dbReference type="SAM" id="MobiDB-lite"/>
    </source>
</evidence>
<evidence type="ECO:0000256" key="6">
    <source>
        <dbReference type="PROSITE-ProRule" id="PRU00035"/>
    </source>
</evidence>
<feature type="compositionally biased region" description="Basic and acidic residues" evidence="7">
    <location>
        <begin position="721"/>
        <end position="741"/>
    </location>
</feature>
<dbReference type="Gene3D" id="1.20.920.10">
    <property type="entry name" value="Bromodomain-like"/>
    <property type="match status" value="1"/>
</dbReference>
<keyword evidence="2" id="KW-0805">Transcription regulation</keyword>
<keyword evidence="10" id="KW-1185">Reference proteome</keyword>
<proteinExistence type="predicted"/>
<feature type="compositionally biased region" description="Acidic residues" evidence="7">
    <location>
        <begin position="174"/>
        <end position="192"/>
    </location>
</feature>
<dbReference type="Proteomes" id="UP001233271">
    <property type="component" value="Chromosome 4"/>
</dbReference>
<dbReference type="CDD" id="cd22927">
    <property type="entry name" value="HFD_SPT7"/>
    <property type="match status" value="1"/>
</dbReference>
<dbReference type="KEGG" id="ccac:CcaHIS019_0402040"/>
<evidence type="ECO:0000256" key="1">
    <source>
        <dbReference type="ARBA" id="ARBA00004123"/>
    </source>
</evidence>
<feature type="compositionally biased region" description="Basic residues" evidence="7">
    <location>
        <begin position="330"/>
        <end position="340"/>
    </location>
</feature>
<dbReference type="InterPro" id="IPR001487">
    <property type="entry name" value="Bromodomain"/>
</dbReference>
<dbReference type="InterPro" id="IPR006565">
    <property type="entry name" value="BTP"/>
</dbReference>
<dbReference type="InterPro" id="IPR009072">
    <property type="entry name" value="Histone-fold"/>
</dbReference>
<dbReference type="GO" id="GO:0006325">
    <property type="term" value="P:chromatin organization"/>
    <property type="evidence" value="ECO:0007669"/>
    <property type="project" value="UniProtKB-ARBA"/>
</dbReference>
<reference evidence="9" key="1">
    <citation type="journal article" date="2023" name="BMC Genomics">
        <title>Chromosome-level genome assemblies of Cutaneotrichosporon spp. (Trichosporonales, Basidiomycota) reveal imbalanced evolution between nucleotide sequences and chromosome synteny.</title>
        <authorList>
            <person name="Kobayashi Y."/>
            <person name="Kayamori A."/>
            <person name="Aoki K."/>
            <person name="Shiwa Y."/>
            <person name="Matsutani M."/>
            <person name="Fujita N."/>
            <person name="Sugita T."/>
            <person name="Iwasaki W."/>
            <person name="Tanaka N."/>
            <person name="Takashima M."/>
        </authorList>
    </citation>
    <scope>NUCLEOTIDE SEQUENCE</scope>
    <source>
        <strain evidence="9">HIS019</strain>
    </source>
</reference>
<feature type="region of interest" description="Disordered" evidence="7">
    <location>
        <begin position="421"/>
        <end position="442"/>
    </location>
</feature>
<dbReference type="InterPro" id="IPR036427">
    <property type="entry name" value="Bromodomain-like_sf"/>
</dbReference>
<dbReference type="GO" id="GO:0046982">
    <property type="term" value="F:protein heterodimerization activity"/>
    <property type="evidence" value="ECO:0007669"/>
    <property type="project" value="InterPro"/>
</dbReference>
<organism evidence="9 10">
    <name type="scientific">Cutaneotrichosporon cavernicola</name>
    <dbReference type="NCBI Taxonomy" id="279322"/>
    <lineage>
        <taxon>Eukaryota</taxon>
        <taxon>Fungi</taxon>
        <taxon>Dikarya</taxon>
        <taxon>Basidiomycota</taxon>
        <taxon>Agaricomycotina</taxon>
        <taxon>Tremellomycetes</taxon>
        <taxon>Trichosporonales</taxon>
        <taxon>Trichosporonaceae</taxon>
        <taxon>Cutaneotrichosporon</taxon>
    </lineage>
</organism>
<keyword evidence="4" id="KW-0804">Transcription</keyword>
<evidence type="ECO:0000256" key="4">
    <source>
        <dbReference type="ARBA" id="ARBA00023163"/>
    </source>
</evidence>
<evidence type="ECO:0000313" key="9">
    <source>
        <dbReference type="EMBL" id="BEI91384.1"/>
    </source>
</evidence>
<dbReference type="SMART" id="SM00297">
    <property type="entry name" value="BROMO"/>
    <property type="match status" value="1"/>
</dbReference>
<evidence type="ECO:0000259" key="8">
    <source>
        <dbReference type="PROSITE" id="PS50014"/>
    </source>
</evidence>
<feature type="compositionally biased region" description="Acidic residues" evidence="7">
    <location>
        <begin position="749"/>
        <end position="761"/>
    </location>
</feature>
<dbReference type="GO" id="GO:0000124">
    <property type="term" value="C:SAGA complex"/>
    <property type="evidence" value="ECO:0007669"/>
    <property type="project" value="InterPro"/>
</dbReference>
<dbReference type="GeneID" id="85495254"/>
<dbReference type="GO" id="GO:0006357">
    <property type="term" value="P:regulation of transcription by RNA polymerase II"/>
    <property type="evidence" value="ECO:0007669"/>
    <property type="project" value="TreeGrafter"/>
</dbReference>
<accession>A0AA48L3N9</accession>
<sequence length="761" mass="84120">MKYLLEFLDGVNDAPRLTDPDFQQLVVNVNAGKGKSSDAFYDALEKMVNELKASPEAAPFLKPVSKRDAPDYSQYISKPMDLQTLLRNAKNHKYKNKKDFANDVDLIWQNCLTYNTTMNHPLRGVALYLRQKSNHLLTFIGDRDSNANNPLAQMLAASGASLAVQRAASQQPPNDEEDAAGESDDAMGEDEESGKKKTEGPNGTAALGAKRATSAGSGDRRVNGKMHSPPPFRPNLQVNWDSSTALLRTPYTMAHWDEVSLRWPGPSFSDKGKAKALLHGNQPPPWYPAIVDAEDEDAKVEGCWWGAVAKDDAYVAGLPASPVMVIGPTSKRRRVARRRSPTPNGDIEMSETQPPALVPSKPVSLARVVDRAIDKITDARKTMHTMQELQRYYEGDGTDPEPQPLEPIESVRTRLTRQRKELKRKRMETRTEGEVRRKSGGEVGGTQAVLEMKRSTASLLAHAGFDGANDIPLDLMTRVAGDYIRNLGRTFRLLLDFKRNMKPEELVLHVLHENGQVQIQDLESHIKDDIERDSAKISEQQRKMRAAYAELTTAPVIEDDMLLADDGQMLQHGDFAEDLGEDFLGLRELGIDREFGLSSLSVPKSLFFGRRKRDAAALGPKVAEPDYAAAPPFIPLTAGTYKAATPALLHAFYAERFESAPPEGDDVFDPVHANIGPLGQIVVKAPQNAPTKKKKDDDTKEKKPAKKTGQPGVGKGNWIRPSKEERERRAAEKKAELERQRAAQAATAEGDDEDAEGEEDE</sequence>
<feature type="region of interest" description="Disordered" evidence="7">
    <location>
        <begin position="163"/>
        <end position="237"/>
    </location>
</feature>
<feature type="region of interest" description="Disordered" evidence="7">
    <location>
        <begin position="330"/>
        <end position="358"/>
    </location>
</feature>
<protein>
    <recommendedName>
        <fullName evidence="8">Bromo domain-containing protein</fullName>
    </recommendedName>
</protein>
<evidence type="ECO:0000256" key="3">
    <source>
        <dbReference type="ARBA" id="ARBA00023117"/>
    </source>
</evidence>
<evidence type="ECO:0000256" key="5">
    <source>
        <dbReference type="ARBA" id="ARBA00023242"/>
    </source>
</evidence>
<feature type="compositionally biased region" description="Basic and acidic residues" evidence="7">
    <location>
        <begin position="428"/>
        <end position="440"/>
    </location>
</feature>
<dbReference type="Pfam" id="PF00439">
    <property type="entry name" value="Bromodomain"/>
    <property type="match status" value="1"/>
</dbReference>
<dbReference type="PRINTS" id="PR00503">
    <property type="entry name" value="BROMODOMAIN"/>
</dbReference>
<dbReference type="EMBL" id="AP028215">
    <property type="protein sequence ID" value="BEI91384.1"/>
    <property type="molecule type" value="Genomic_DNA"/>
</dbReference>
<feature type="domain" description="Bromo" evidence="8">
    <location>
        <begin position="52"/>
        <end position="115"/>
    </location>
</feature>
<dbReference type="GO" id="GO:0005198">
    <property type="term" value="F:structural molecule activity"/>
    <property type="evidence" value="ECO:0007669"/>
    <property type="project" value="TreeGrafter"/>
</dbReference>
<dbReference type="SUPFAM" id="SSF47370">
    <property type="entry name" value="Bromodomain"/>
    <property type="match status" value="1"/>
</dbReference>
<dbReference type="GO" id="GO:0005634">
    <property type="term" value="C:nucleus"/>
    <property type="evidence" value="ECO:0007669"/>
    <property type="project" value="UniProtKB-SubCell"/>
</dbReference>
<keyword evidence="5" id="KW-0539">Nucleus</keyword>
<dbReference type="Gene3D" id="1.10.20.10">
    <property type="entry name" value="Histone, subunit A"/>
    <property type="match status" value="1"/>
</dbReference>
<dbReference type="PROSITE" id="PS50014">
    <property type="entry name" value="BROMODOMAIN_2"/>
    <property type="match status" value="1"/>
</dbReference>
<dbReference type="AlphaFoldDB" id="A0AA48L3N9"/>
<dbReference type="GO" id="GO:0046695">
    <property type="term" value="C:SLIK (SAGA-like) complex"/>
    <property type="evidence" value="ECO:0007669"/>
    <property type="project" value="InterPro"/>
</dbReference>
<keyword evidence="3 6" id="KW-0103">Bromodomain</keyword>
<dbReference type="Pfam" id="PF07524">
    <property type="entry name" value="Bromo_TP"/>
    <property type="match status" value="1"/>
</dbReference>
<gene>
    <name evidence="9" type="primary">SPT7</name>
    <name evidence="9" type="ORF">CcaverHIS019_0402040</name>
</gene>
<comment type="subcellular location">
    <subcellularLocation>
        <location evidence="1">Nucleus</location>
    </subcellularLocation>
</comment>
<dbReference type="PANTHER" id="PTHR47343">
    <property type="entry name" value="TRANSCRIPTIONAL ACTIVATOR SPT7"/>
    <property type="match status" value="1"/>
</dbReference>
<feature type="region of interest" description="Disordered" evidence="7">
    <location>
        <begin position="680"/>
        <end position="761"/>
    </location>
</feature>
<dbReference type="RefSeq" id="XP_060456649.1">
    <property type="nucleotide sequence ID" value="XM_060600014.1"/>
</dbReference>
<dbReference type="PANTHER" id="PTHR47343:SF1">
    <property type="entry name" value="TRANSCRIPTIONAL ACTIVATOR SPT7"/>
    <property type="match status" value="1"/>
</dbReference>
<dbReference type="InterPro" id="IPR037782">
    <property type="entry name" value="Spt7"/>
</dbReference>
<evidence type="ECO:0000313" key="10">
    <source>
        <dbReference type="Proteomes" id="UP001233271"/>
    </source>
</evidence>
<evidence type="ECO:0000256" key="2">
    <source>
        <dbReference type="ARBA" id="ARBA00023015"/>
    </source>
</evidence>